<feature type="compositionally biased region" description="Low complexity" evidence="1">
    <location>
        <begin position="41"/>
        <end position="50"/>
    </location>
</feature>
<reference evidence="2 3" key="1">
    <citation type="submission" date="2019-10" db="EMBL/GenBank/DDBJ databases">
        <title>Streptomyces sp. strain GY16 isolated from leaves of Broussonetia papyrifera.</title>
        <authorList>
            <person name="Mo P."/>
        </authorList>
    </citation>
    <scope>NUCLEOTIDE SEQUENCE [LARGE SCALE GENOMIC DNA]</scope>
    <source>
        <strain evidence="2 3">GY16</strain>
    </source>
</reference>
<protein>
    <submittedName>
        <fullName evidence="2">AAA family ATPase</fullName>
    </submittedName>
</protein>
<dbReference type="InterPro" id="IPR027417">
    <property type="entry name" value="P-loop_NTPase"/>
</dbReference>
<gene>
    <name evidence="2" type="ORF">F9278_23190</name>
</gene>
<feature type="region of interest" description="Disordered" evidence="1">
    <location>
        <begin position="1"/>
        <end position="60"/>
    </location>
</feature>
<organism evidence="2 3">
    <name type="scientific">Streptomyces phaeolivaceus</name>
    <dbReference type="NCBI Taxonomy" id="2653200"/>
    <lineage>
        <taxon>Bacteria</taxon>
        <taxon>Bacillati</taxon>
        <taxon>Actinomycetota</taxon>
        <taxon>Actinomycetes</taxon>
        <taxon>Kitasatosporales</taxon>
        <taxon>Streptomycetaceae</taxon>
        <taxon>Streptomyces</taxon>
    </lineage>
</organism>
<sequence length="421" mass="45466">MTCWRPPDGRRSPFPAAPAGTGTSSTAARSTFPPTHRRTDPPVTTDPTVHGLANGLPELPAPRRIKLTPAAAIEPEPVIWAWEPEPGAGRVPAGALTLAAGREGTGKSSFGIWLAARLSRGQLPGTFHGRPRNVFYAAVEDSWSRTLVPRLIAADADLERVYRVDVETTRFEDGRLITGETMICLPADIEPLALAIDEYDVAALIVDPLMSTLGSRVDAHRSQDVRQALEPLVRMAERTKALTLGIAHFNKGSSTDASQLITGSGAFKDLARAVLAFARDGETDEQVMTQTKNSLGRLDLPSLAYRIEGYDVPTRKGMANVGRLTFTGVSQRTVEDTLAAPVDREEVSERDEAAEWLRGYLTDAGGEAAAGDVLKAAERDGFAKRTVQRARHRVGVKSQRAGFGKEWVWALTVTTEPVDAT</sequence>
<dbReference type="KEGG" id="sphv:F9278_23190"/>
<evidence type="ECO:0000313" key="2">
    <source>
        <dbReference type="EMBL" id="QFQ98585.1"/>
    </source>
</evidence>
<dbReference type="Proteomes" id="UP000327294">
    <property type="component" value="Chromosome"/>
</dbReference>
<keyword evidence="3" id="KW-1185">Reference proteome</keyword>
<accession>A0A5P8K5M1</accession>
<dbReference type="AlphaFoldDB" id="A0A5P8K5M1"/>
<dbReference type="Pfam" id="PF13481">
    <property type="entry name" value="AAA_25"/>
    <property type="match status" value="1"/>
</dbReference>
<name>A0A5P8K5M1_9ACTN</name>
<evidence type="ECO:0000256" key="1">
    <source>
        <dbReference type="SAM" id="MobiDB-lite"/>
    </source>
</evidence>
<proteinExistence type="predicted"/>
<dbReference type="Gene3D" id="3.40.50.300">
    <property type="entry name" value="P-loop containing nucleotide triphosphate hydrolases"/>
    <property type="match status" value="1"/>
</dbReference>
<feature type="compositionally biased region" description="Low complexity" evidence="1">
    <location>
        <begin position="17"/>
        <end position="28"/>
    </location>
</feature>
<dbReference type="EMBL" id="CP045096">
    <property type="protein sequence ID" value="QFQ98585.1"/>
    <property type="molecule type" value="Genomic_DNA"/>
</dbReference>
<evidence type="ECO:0000313" key="3">
    <source>
        <dbReference type="Proteomes" id="UP000327294"/>
    </source>
</evidence>
<dbReference type="SUPFAM" id="SSF52540">
    <property type="entry name" value="P-loop containing nucleoside triphosphate hydrolases"/>
    <property type="match status" value="1"/>
</dbReference>